<dbReference type="AlphaFoldDB" id="A0AAW7YST2"/>
<evidence type="ECO:0000256" key="4">
    <source>
        <dbReference type="ARBA" id="ARBA00022692"/>
    </source>
</evidence>
<name>A0AAW7YST2_9STAP</name>
<dbReference type="InterPro" id="IPR048279">
    <property type="entry name" value="MdtK-like"/>
</dbReference>
<evidence type="ECO:0000256" key="1">
    <source>
        <dbReference type="ARBA" id="ARBA00004651"/>
    </source>
</evidence>
<feature type="transmembrane region" description="Helical" evidence="7">
    <location>
        <begin position="384"/>
        <end position="401"/>
    </location>
</feature>
<feature type="transmembrane region" description="Helical" evidence="7">
    <location>
        <begin position="95"/>
        <end position="116"/>
    </location>
</feature>
<gene>
    <name evidence="8" type="ORF">Q4528_03395</name>
</gene>
<comment type="subcellular location">
    <subcellularLocation>
        <location evidence="1">Cell membrane</location>
        <topology evidence="1">Multi-pass membrane protein</topology>
    </subcellularLocation>
</comment>
<proteinExistence type="predicted"/>
<accession>A0AAW7YST2</accession>
<sequence>MPSNQRDFTHGNIFKSLFFFSGPIMLTNLLQSSFQIIASLWVGNLLGAHALGAVAISTTILLTMLSFIIGLNNAVLTILSQFFGKKDYQGLKQYLNAFVVVMTTMAIIFGALGFIFSKQLLLLMGTPESLLGQANTYLQISFLGILFLFGYNFVNTVSRALGDSKTPMRIVFLAVVLNAFLAPLFIGGFQLGIAGAALSTVVSQGLAFIYSLYHSMKHELVPFTIPKVPSIEQVLLILKLGIPAGLQMAVIQGGNAAILSVVTQFGGDTVAGFSASQRLDSLIMLPAMALGTAVNSMAGQNIGVGDWKRVRQIAKVSALYNFMIMTTIALIVILVADVAIRFFIQDPEAVNFGSHYLRIVALCYPFLGLNFVFNGIVRASGAMYQVLILNIISFWILRFPLTELFSKMFGQNGIAIGMGIGFIISSIFAVSYYQFGKWDQKVITEDNK</sequence>
<dbReference type="InterPro" id="IPR052031">
    <property type="entry name" value="Membrane_Transporter-Flippase"/>
</dbReference>
<dbReference type="PIRSF" id="PIRSF006603">
    <property type="entry name" value="DinF"/>
    <property type="match status" value="1"/>
</dbReference>
<feature type="transmembrane region" description="Helical" evidence="7">
    <location>
        <begin position="413"/>
        <end position="433"/>
    </location>
</feature>
<dbReference type="CDD" id="cd13138">
    <property type="entry name" value="MATE_yoeA_like"/>
    <property type="match status" value="1"/>
</dbReference>
<dbReference type="PANTHER" id="PTHR43549:SF3">
    <property type="entry name" value="MULTIDRUG RESISTANCE PROTEIN YPNP-RELATED"/>
    <property type="match status" value="1"/>
</dbReference>
<evidence type="ECO:0000256" key="5">
    <source>
        <dbReference type="ARBA" id="ARBA00022989"/>
    </source>
</evidence>
<feature type="transmembrane region" description="Helical" evidence="7">
    <location>
        <begin position="50"/>
        <end position="83"/>
    </location>
</feature>
<dbReference type="GO" id="GO:0005886">
    <property type="term" value="C:plasma membrane"/>
    <property type="evidence" value="ECO:0007669"/>
    <property type="project" value="UniProtKB-SubCell"/>
</dbReference>
<feature type="transmembrane region" description="Helical" evidence="7">
    <location>
        <begin position="318"/>
        <end position="344"/>
    </location>
</feature>
<protein>
    <submittedName>
        <fullName evidence="8">MATE family efflux transporter</fullName>
    </submittedName>
</protein>
<evidence type="ECO:0000256" key="3">
    <source>
        <dbReference type="ARBA" id="ARBA00022475"/>
    </source>
</evidence>
<keyword evidence="6 7" id="KW-0472">Membrane</keyword>
<evidence type="ECO:0000256" key="2">
    <source>
        <dbReference type="ARBA" id="ARBA00022448"/>
    </source>
</evidence>
<keyword evidence="4 7" id="KW-0812">Transmembrane</keyword>
<dbReference type="RefSeq" id="WP_046466403.1">
    <property type="nucleotide sequence ID" value="NZ_JAUOQO010000002.1"/>
</dbReference>
<dbReference type="Pfam" id="PF01554">
    <property type="entry name" value="MatE"/>
    <property type="match status" value="2"/>
</dbReference>
<organism evidence="8 9">
    <name type="scientific">Staphylococcus pasteuri_A</name>
    <dbReference type="NCBI Taxonomy" id="3062664"/>
    <lineage>
        <taxon>Bacteria</taxon>
        <taxon>Bacillati</taxon>
        <taxon>Bacillota</taxon>
        <taxon>Bacilli</taxon>
        <taxon>Bacillales</taxon>
        <taxon>Staphylococcaceae</taxon>
        <taxon>Staphylococcus</taxon>
    </lineage>
</organism>
<evidence type="ECO:0000256" key="6">
    <source>
        <dbReference type="ARBA" id="ARBA00023136"/>
    </source>
</evidence>
<keyword evidence="5 7" id="KW-1133">Transmembrane helix</keyword>
<feature type="transmembrane region" description="Helical" evidence="7">
    <location>
        <begin position="192"/>
        <end position="213"/>
    </location>
</feature>
<keyword evidence="3" id="KW-1003">Cell membrane</keyword>
<keyword evidence="9" id="KW-1185">Reference proteome</keyword>
<dbReference type="GO" id="GO:0042910">
    <property type="term" value="F:xenobiotic transmembrane transporter activity"/>
    <property type="evidence" value="ECO:0007669"/>
    <property type="project" value="InterPro"/>
</dbReference>
<dbReference type="PANTHER" id="PTHR43549">
    <property type="entry name" value="MULTIDRUG RESISTANCE PROTEIN YPNP-RELATED"/>
    <property type="match status" value="1"/>
</dbReference>
<feature type="transmembrane region" description="Helical" evidence="7">
    <location>
        <begin position="12"/>
        <end position="30"/>
    </location>
</feature>
<feature type="transmembrane region" description="Helical" evidence="7">
    <location>
        <begin position="356"/>
        <end position="377"/>
    </location>
</feature>
<reference evidence="8" key="1">
    <citation type="submission" date="2023-07" db="EMBL/GenBank/DDBJ databases">
        <title>Genome content predicts the carbon catabolic preferences of heterotrophic bacteria.</title>
        <authorList>
            <person name="Gralka M."/>
        </authorList>
    </citation>
    <scope>NUCLEOTIDE SEQUENCE</scope>
    <source>
        <strain evidence="8">E2R20</strain>
    </source>
</reference>
<feature type="transmembrane region" description="Helical" evidence="7">
    <location>
        <begin position="166"/>
        <end position="186"/>
    </location>
</feature>
<dbReference type="GO" id="GO:0015297">
    <property type="term" value="F:antiporter activity"/>
    <property type="evidence" value="ECO:0007669"/>
    <property type="project" value="InterPro"/>
</dbReference>
<evidence type="ECO:0000256" key="7">
    <source>
        <dbReference type="SAM" id="Phobius"/>
    </source>
</evidence>
<evidence type="ECO:0000313" key="9">
    <source>
        <dbReference type="Proteomes" id="UP001170310"/>
    </source>
</evidence>
<evidence type="ECO:0000313" key="8">
    <source>
        <dbReference type="EMBL" id="MDO6573197.1"/>
    </source>
</evidence>
<dbReference type="NCBIfam" id="TIGR00797">
    <property type="entry name" value="matE"/>
    <property type="match status" value="1"/>
</dbReference>
<dbReference type="EMBL" id="JAUOQO010000002">
    <property type="protein sequence ID" value="MDO6573197.1"/>
    <property type="molecule type" value="Genomic_DNA"/>
</dbReference>
<comment type="caution">
    <text evidence="8">The sequence shown here is derived from an EMBL/GenBank/DDBJ whole genome shotgun (WGS) entry which is preliminary data.</text>
</comment>
<dbReference type="Proteomes" id="UP001170310">
    <property type="component" value="Unassembled WGS sequence"/>
</dbReference>
<keyword evidence="2" id="KW-0813">Transport</keyword>
<feature type="transmembrane region" description="Helical" evidence="7">
    <location>
        <begin position="136"/>
        <end position="154"/>
    </location>
</feature>
<dbReference type="InterPro" id="IPR002528">
    <property type="entry name" value="MATE_fam"/>
</dbReference>